<gene>
    <name evidence="1" type="ORF">COY32_02870</name>
</gene>
<accession>A0A2M7TJH0</accession>
<evidence type="ECO:0000313" key="2">
    <source>
        <dbReference type="Proteomes" id="UP000228920"/>
    </source>
</evidence>
<dbReference type="AlphaFoldDB" id="A0A2M7TJH0"/>
<organism evidence="1 2">
    <name type="scientific">candidate division WWE3 bacterium CG_4_10_14_0_2_um_filter_41_14</name>
    <dbReference type="NCBI Taxonomy" id="1975072"/>
    <lineage>
        <taxon>Bacteria</taxon>
        <taxon>Katanobacteria</taxon>
    </lineage>
</organism>
<evidence type="ECO:0000313" key="1">
    <source>
        <dbReference type="EMBL" id="PIZ46724.1"/>
    </source>
</evidence>
<sequence>MIQNPLNNFAFENRLTDVLSSLSELYISAGPSIGTYSATFEYSFSEQETSTVVVVLTITPNGIKTRVTIDDTEYDQLNEFVLLNLISSFDQHH</sequence>
<reference evidence="2" key="1">
    <citation type="submission" date="2017-09" db="EMBL/GenBank/DDBJ databases">
        <title>Depth-based differentiation of microbial function through sediment-hosted aquifers and enrichment of novel symbionts in the deep terrestrial subsurface.</title>
        <authorList>
            <person name="Probst A.J."/>
            <person name="Ladd B."/>
            <person name="Jarett J.K."/>
            <person name="Geller-Mcgrath D.E."/>
            <person name="Sieber C.M.K."/>
            <person name="Emerson J.B."/>
            <person name="Anantharaman K."/>
            <person name="Thomas B.C."/>
            <person name="Malmstrom R."/>
            <person name="Stieglmeier M."/>
            <person name="Klingl A."/>
            <person name="Woyke T."/>
            <person name="Ryan C.M."/>
            <person name="Banfield J.F."/>
        </authorList>
    </citation>
    <scope>NUCLEOTIDE SEQUENCE [LARGE SCALE GENOMIC DNA]</scope>
</reference>
<comment type="caution">
    <text evidence="1">The sequence shown here is derived from an EMBL/GenBank/DDBJ whole genome shotgun (WGS) entry which is preliminary data.</text>
</comment>
<protein>
    <submittedName>
        <fullName evidence="1">Uncharacterized protein</fullName>
    </submittedName>
</protein>
<dbReference type="EMBL" id="PFNL01000084">
    <property type="protein sequence ID" value="PIZ46724.1"/>
    <property type="molecule type" value="Genomic_DNA"/>
</dbReference>
<name>A0A2M7TJH0_UNCKA</name>
<proteinExistence type="predicted"/>
<dbReference type="Proteomes" id="UP000228920">
    <property type="component" value="Unassembled WGS sequence"/>
</dbReference>